<keyword evidence="2" id="KW-1185">Reference proteome</keyword>
<sequence length="707" mass="79767">ADSLDLTEEIQADFAHYKRLESDKDEVEEELAELKSSKQVYEEVMNDADNQFDIWDELLSDLKDGKTVYAPVEKTKTKKRKRGLGSQRKPKKRNANSQSDLDFISDDESESQASDSEPEQDRGEPLYLDQVEDKIRQIKDSRKEARRERDKLNEKAKEVRNRLKDIKDEQVALKATMNAICITGRNQYSRGAIRQDFAAGIKELDQENAVEEDEENFNPDVDYRDYEHIARSLPVFCVSSRAYQKLCGRLKKDSAVPGFKTVDETEVPALQAHCRKMTEAGRAVTSRAFLSKLAQMLISLNLWATSDGSGMKLSDEDRATETGFLKQMLKQLEDGLEKAVRNCTEEVRTTLAENIYDKFDVATKLATDAALPTSKKWGAHRDLGGLVWSSYKAVCRRNGVFTNAKGLHDFNAQLVKPLMKYLASGWETAFNKKMPQVLAVFSNESSDMLHHFHTTIDQRAREHGVGLAGLYALDQQLVSLKQQFQHLAAALVEMATKLQRDANRAFKPTIAMAMMQAYELCTNEFGTGSFTRMKSHMAHHIDYARRDMFNKSTEQVRMHLDHMCRQIQDNMEVRADQVLLAVERDYTTVIGGVPLPEGYVMPREEKGVRDDVADAIAESDEQFRKILGVEKEVEEMQEGNVGQGEGVKVAEEGYQTAREDGDGDEVMKNDGDEMMVDAEVAAEQESHGGLSDGEEMAASAAEEPEDE</sequence>
<proteinExistence type="predicted"/>
<protein>
    <submittedName>
        <fullName evidence="1">Uncharacterized protein</fullName>
    </submittedName>
</protein>
<name>A0ACC3DAC1_9PEZI</name>
<comment type="caution">
    <text evidence="1">The sequence shown here is derived from an EMBL/GenBank/DDBJ whole genome shotgun (WGS) entry which is preliminary data.</text>
</comment>
<gene>
    <name evidence="1" type="ORF">LTS18_009388</name>
</gene>
<accession>A0ACC3DAC1</accession>
<dbReference type="Proteomes" id="UP001186974">
    <property type="component" value="Unassembled WGS sequence"/>
</dbReference>
<organism evidence="1 2">
    <name type="scientific">Coniosporium uncinatum</name>
    <dbReference type="NCBI Taxonomy" id="93489"/>
    <lineage>
        <taxon>Eukaryota</taxon>
        <taxon>Fungi</taxon>
        <taxon>Dikarya</taxon>
        <taxon>Ascomycota</taxon>
        <taxon>Pezizomycotina</taxon>
        <taxon>Dothideomycetes</taxon>
        <taxon>Dothideomycetes incertae sedis</taxon>
        <taxon>Coniosporium</taxon>
    </lineage>
</organism>
<reference evidence="1" key="1">
    <citation type="submission" date="2024-09" db="EMBL/GenBank/DDBJ databases">
        <title>Black Yeasts Isolated from many extreme environments.</title>
        <authorList>
            <person name="Coleine C."/>
            <person name="Stajich J.E."/>
            <person name="Selbmann L."/>
        </authorList>
    </citation>
    <scope>NUCLEOTIDE SEQUENCE</scope>
    <source>
        <strain evidence="1">CCFEE 5737</strain>
    </source>
</reference>
<evidence type="ECO:0000313" key="1">
    <source>
        <dbReference type="EMBL" id="KAK3064193.1"/>
    </source>
</evidence>
<dbReference type="EMBL" id="JAWDJW010006587">
    <property type="protein sequence ID" value="KAK3064193.1"/>
    <property type="molecule type" value="Genomic_DNA"/>
</dbReference>
<evidence type="ECO:0000313" key="2">
    <source>
        <dbReference type="Proteomes" id="UP001186974"/>
    </source>
</evidence>
<feature type="non-terminal residue" evidence="1">
    <location>
        <position position="1"/>
    </location>
</feature>